<keyword evidence="14 17" id="KW-0418">Kinase</keyword>
<evidence type="ECO:0000256" key="15">
    <source>
        <dbReference type="ARBA" id="ARBA00022842"/>
    </source>
</evidence>
<evidence type="ECO:0000256" key="7">
    <source>
        <dbReference type="ARBA" id="ARBA00016544"/>
    </source>
</evidence>
<dbReference type="Gene3D" id="3.20.20.60">
    <property type="entry name" value="Phosphoenolpyruvate-binding domains"/>
    <property type="match status" value="1"/>
</dbReference>
<dbReference type="SUPFAM" id="SSF51621">
    <property type="entry name" value="Phosphoenolpyruvate/pyruvate domain"/>
    <property type="match status" value="1"/>
</dbReference>
<dbReference type="InterPro" id="IPR018274">
    <property type="entry name" value="PEP_util_AS"/>
</dbReference>
<dbReference type="PANTHER" id="PTHR46244">
    <property type="entry name" value="PHOSPHOENOLPYRUVATE-PROTEIN PHOSPHOTRANSFERASE"/>
    <property type="match status" value="1"/>
</dbReference>
<evidence type="ECO:0000256" key="8">
    <source>
        <dbReference type="ARBA" id="ARBA00022448"/>
    </source>
</evidence>
<evidence type="ECO:0000256" key="18">
    <source>
        <dbReference type="PIRSR" id="PIRSR000732-1"/>
    </source>
</evidence>
<dbReference type="PIRSF" id="PIRSF000732">
    <property type="entry name" value="PTS_enzyme_I"/>
    <property type="match status" value="1"/>
</dbReference>
<evidence type="ECO:0000256" key="2">
    <source>
        <dbReference type="ARBA" id="ARBA00001946"/>
    </source>
</evidence>
<feature type="domain" description="Phosphotransferase system enzyme I N-terminal" evidence="24">
    <location>
        <begin position="5"/>
        <end position="126"/>
    </location>
</feature>
<feature type="binding site" evidence="19">
    <location>
        <begin position="453"/>
        <end position="454"/>
    </location>
    <ligand>
        <name>phosphoenolpyruvate</name>
        <dbReference type="ChEBI" id="CHEBI:58702"/>
    </ligand>
</feature>
<evidence type="ECO:0000256" key="3">
    <source>
        <dbReference type="ARBA" id="ARBA00002728"/>
    </source>
</evidence>
<evidence type="ECO:0000256" key="5">
    <source>
        <dbReference type="ARBA" id="ARBA00007837"/>
    </source>
</evidence>
<dbReference type="InterPro" id="IPR015813">
    <property type="entry name" value="Pyrv/PenolPyrv_kinase-like_dom"/>
</dbReference>
<feature type="domain" description="PEP-utilising enzyme mobile" evidence="22">
    <location>
        <begin position="153"/>
        <end position="225"/>
    </location>
</feature>
<dbReference type="InterPro" id="IPR006318">
    <property type="entry name" value="PTS_EI-like"/>
</dbReference>
<dbReference type="InterPro" id="IPR036618">
    <property type="entry name" value="PtsI_HPr-bd_sf"/>
</dbReference>
<reference evidence="26" key="1">
    <citation type="submission" date="2015-05" db="EMBL/GenBank/DDBJ databases">
        <authorList>
            <person name="Collingro A."/>
        </authorList>
    </citation>
    <scope>NUCLEOTIDE SEQUENCE [LARGE SCALE GENOMIC DNA]</scope>
    <source>
        <strain evidence="26">Ps</strain>
    </source>
</reference>
<dbReference type="InterPro" id="IPR050499">
    <property type="entry name" value="PEP-utilizing_PTS_enzyme"/>
</dbReference>
<dbReference type="EC" id="2.7.3.9" evidence="6 17"/>
<evidence type="ECO:0000256" key="21">
    <source>
        <dbReference type="SAM" id="Coils"/>
    </source>
</evidence>
<feature type="binding site" evidence="20">
    <location>
        <position position="454"/>
    </location>
    <ligand>
        <name>Mg(2+)</name>
        <dbReference type="ChEBI" id="CHEBI:18420"/>
    </ligand>
</feature>
<dbReference type="InterPro" id="IPR008279">
    <property type="entry name" value="PEP-util_enz_mobile_dom"/>
</dbReference>
<evidence type="ECO:0000313" key="26">
    <source>
        <dbReference type="Proteomes" id="UP000242141"/>
    </source>
</evidence>
<dbReference type="GO" id="GO:0046872">
    <property type="term" value="F:metal ion binding"/>
    <property type="evidence" value="ECO:0007669"/>
    <property type="project" value="UniProtKB-KW"/>
</dbReference>
<dbReference type="Gene3D" id="3.50.30.10">
    <property type="entry name" value="Phosphohistidine domain"/>
    <property type="match status" value="1"/>
</dbReference>
<dbReference type="EMBL" id="CWGI01000001">
    <property type="protein sequence ID" value="CRX37170.1"/>
    <property type="molecule type" value="Genomic_DNA"/>
</dbReference>
<keyword evidence="15 17" id="KW-0460">Magnesium</keyword>
<feature type="active site" description="Tele-phosphohistidine intermediate" evidence="18">
    <location>
        <position position="189"/>
    </location>
</feature>
<dbReference type="GO" id="GO:0009401">
    <property type="term" value="P:phosphoenolpyruvate-dependent sugar phosphotransferase system"/>
    <property type="evidence" value="ECO:0007669"/>
    <property type="project" value="UniProtKB-KW"/>
</dbReference>
<dbReference type="PRINTS" id="PR01736">
    <property type="entry name" value="PHPHTRNFRASE"/>
</dbReference>
<dbReference type="PROSITE" id="PS00370">
    <property type="entry name" value="PEP_ENZYMES_PHOS_SITE"/>
    <property type="match status" value="1"/>
</dbReference>
<comment type="catalytic activity">
    <reaction evidence="1 17">
        <text>L-histidyl-[protein] + phosphoenolpyruvate = N(pros)-phospho-L-histidyl-[protein] + pyruvate</text>
        <dbReference type="Rhea" id="RHEA:23880"/>
        <dbReference type="Rhea" id="RHEA-COMP:9745"/>
        <dbReference type="Rhea" id="RHEA-COMP:9746"/>
        <dbReference type="ChEBI" id="CHEBI:15361"/>
        <dbReference type="ChEBI" id="CHEBI:29979"/>
        <dbReference type="ChEBI" id="CHEBI:58702"/>
        <dbReference type="ChEBI" id="CHEBI:64837"/>
        <dbReference type="EC" id="2.7.3.9"/>
    </reaction>
</comment>
<dbReference type="GO" id="GO:0016301">
    <property type="term" value="F:kinase activity"/>
    <property type="evidence" value="ECO:0007669"/>
    <property type="project" value="UniProtKB-KW"/>
</dbReference>
<comment type="cofactor">
    <cofactor evidence="2 17 20">
        <name>Mg(2+)</name>
        <dbReference type="ChEBI" id="CHEBI:18420"/>
    </cofactor>
</comment>
<evidence type="ECO:0000256" key="9">
    <source>
        <dbReference type="ARBA" id="ARBA00022490"/>
    </source>
</evidence>
<comment type="function">
    <text evidence="3 17">General (non sugar-specific) component of the phosphoenolpyruvate-dependent sugar phosphotransferase system (sugar PTS). This major carbohydrate active-transport system catalyzes the phosphorylation of incoming sugar substrates concomitantly with their translocation across the cell membrane. Enzyme I transfers the phosphoryl group from phosphoenolpyruvate (PEP) to the phosphoryl carrier protein (HPr).</text>
</comment>
<comment type="subcellular location">
    <subcellularLocation>
        <location evidence="4 17">Cytoplasm</location>
    </subcellularLocation>
</comment>
<dbReference type="SUPFAM" id="SSF47831">
    <property type="entry name" value="Enzyme I of the PEP:sugar phosphotransferase system HPr-binding (sub)domain"/>
    <property type="match status" value="1"/>
</dbReference>
<feature type="binding site" evidence="20">
    <location>
        <position position="430"/>
    </location>
    <ligand>
        <name>Mg(2+)</name>
        <dbReference type="ChEBI" id="CHEBI:18420"/>
    </ligand>
</feature>
<protein>
    <recommendedName>
        <fullName evidence="7 17">Phosphoenolpyruvate-protein phosphotransferase</fullName>
        <ecNumber evidence="6 17">2.7.3.9</ecNumber>
    </recommendedName>
    <alternativeName>
        <fullName evidence="16 17">Phosphotransferase system, enzyme I</fullName>
    </alternativeName>
</protein>
<evidence type="ECO:0000256" key="12">
    <source>
        <dbReference type="ARBA" id="ARBA00022683"/>
    </source>
</evidence>
<evidence type="ECO:0000259" key="23">
    <source>
        <dbReference type="Pfam" id="PF02896"/>
    </source>
</evidence>
<keyword evidence="8 17" id="KW-0813">Transport</keyword>
<evidence type="ECO:0000259" key="24">
    <source>
        <dbReference type="Pfam" id="PF05524"/>
    </source>
</evidence>
<dbReference type="InterPro" id="IPR024692">
    <property type="entry name" value="PTS_EI"/>
</dbReference>
<dbReference type="PROSITE" id="PS00742">
    <property type="entry name" value="PEP_ENZYMES_2"/>
    <property type="match status" value="1"/>
</dbReference>
<dbReference type="Pfam" id="PF05524">
    <property type="entry name" value="PEP-utilisers_N"/>
    <property type="match status" value="1"/>
</dbReference>
<dbReference type="NCBIfam" id="TIGR01417">
    <property type="entry name" value="PTS_I_fam"/>
    <property type="match status" value="1"/>
</dbReference>
<dbReference type="Proteomes" id="UP000242141">
    <property type="component" value="Unassembled WGS sequence"/>
</dbReference>
<dbReference type="AlphaFoldDB" id="A0A0G7ZLY3"/>
<dbReference type="Gene3D" id="1.10.274.10">
    <property type="entry name" value="PtsI, HPr-binding domain"/>
    <property type="match status" value="1"/>
</dbReference>
<keyword evidence="21" id="KW-0175">Coiled coil</keyword>
<evidence type="ECO:0000256" key="1">
    <source>
        <dbReference type="ARBA" id="ARBA00000683"/>
    </source>
</evidence>
<evidence type="ECO:0000256" key="10">
    <source>
        <dbReference type="ARBA" id="ARBA00022597"/>
    </source>
</evidence>
<dbReference type="GO" id="GO:0008965">
    <property type="term" value="F:phosphoenolpyruvate-protein phosphotransferase activity"/>
    <property type="evidence" value="ECO:0007669"/>
    <property type="project" value="UniProtKB-EC"/>
</dbReference>
<dbReference type="InterPro" id="IPR008731">
    <property type="entry name" value="PTS_EIN"/>
</dbReference>
<sequence length="573" mass="65172">MEKLNGIAASEGIAVAKIYKLEKEKLNVKKLRVTDYKREIKKLNDALSKAENQINNLKIKALKKLGEEKASIFDAHLEILKDPELKDKVLQKIRDEKINCSYAFEFIINQFKEIFQNMDDSYMKERASDIGDVGYRVLSILEGKKIKDLSLINKEVIILANDLSPSETSQLDAKFVKGFVTEIGGKTSHSAIMARTLEIPAIVGIGNKISKLKDEQEILIDGTAGILIISPDQKTKDFYNNKKTQELITKKEEQTFKAKESKTKDNWKTKIAANIGSPDDLEGYHNFGAEGIGLFRSEFLYMEAQNWPTEEEQFNAYKKVLESIKPNLTVIRTLDIGGDKTLKYYQFPKEMNPFLGYRAIRVQLDQKELLVTQIRALLRASYYGNLAINIPMIATIDEFKKVKEIIIDVEKKLLKEGKKIGKYQLGIMVEIPSTVILAEKFAKYVDFFSIGTNDLIQYTFAADRMSKSVSYLYQPFNPAILESIKKVIDSSHKYNKWTAICGEMANEEKLAPLFVGMGLDEFSMSSTSILKIRRVIAKVDKKNAEKLVEKVLNLETSDQVENLLTNYLKNILI</sequence>
<dbReference type="SUPFAM" id="SSF52009">
    <property type="entry name" value="Phosphohistidine domain"/>
    <property type="match status" value="1"/>
</dbReference>
<feature type="binding site" evidence="19">
    <location>
        <position position="464"/>
    </location>
    <ligand>
        <name>phosphoenolpyruvate</name>
        <dbReference type="ChEBI" id="CHEBI:58702"/>
    </ligand>
</feature>
<keyword evidence="26" id="KW-1185">Reference proteome</keyword>
<keyword evidence="11 17" id="KW-0808">Transferase</keyword>
<evidence type="ECO:0000256" key="11">
    <source>
        <dbReference type="ARBA" id="ARBA00022679"/>
    </source>
</evidence>
<dbReference type="InterPro" id="IPR023151">
    <property type="entry name" value="PEP_util_CS"/>
</dbReference>
<dbReference type="Pfam" id="PF02896">
    <property type="entry name" value="PEP-utilizers_C"/>
    <property type="match status" value="1"/>
</dbReference>
<accession>A0A0G7ZLY3</accession>
<dbReference type="PANTHER" id="PTHR46244:SF3">
    <property type="entry name" value="PHOSPHOENOLPYRUVATE-PROTEIN PHOSPHOTRANSFERASE"/>
    <property type="match status" value="1"/>
</dbReference>
<evidence type="ECO:0000256" key="16">
    <source>
        <dbReference type="ARBA" id="ARBA00033235"/>
    </source>
</evidence>
<feature type="active site" description="Proton donor" evidence="18">
    <location>
        <position position="501"/>
    </location>
</feature>
<dbReference type="InterPro" id="IPR000121">
    <property type="entry name" value="PEP_util_C"/>
</dbReference>
<evidence type="ECO:0000256" key="6">
    <source>
        <dbReference type="ARBA" id="ARBA00012232"/>
    </source>
</evidence>
<keyword evidence="9 17" id="KW-0963">Cytoplasm</keyword>
<evidence type="ECO:0000256" key="19">
    <source>
        <dbReference type="PIRSR" id="PIRSR000732-2"/>
    </source>
</evidence>
<evidence type="ECO:0000313" key="25">
    <source>
        <dbReference type="EMBL" id="CRX37170.1"/>
    </source>
</evidence>
<gene>
    <name evidence="25" type="ORF">HEPPS_03920</name>
</gene>
<dbReference type="InterPro" id="IPR036637">
    <property type="entry name" value="Phosphohistidine_dom_sf"/>
</dbReference>
<dbReference type="GO" id="GO:0005737">
    <property type="term" value="C:cytoplasm"/>
    <property type="evidence" value="ECO:0007669"/>
    <property type="project" value="UniProtKB-SubCell"/>
</dbReference>
<feature type="binding site" evidence="19">
    <location>
        <position position="296"/>
    </location>
    <ligand>
        <name>phosphoenolpyruvate</name>
        <dbReference type="ChEBI" id="CHEBI:58702"/>
    </ligand>
</feature>
<evidence type="ECO:0000259" key="22">
    <source>
        <dbReference type="Pfam" id="PF00391"/>
    </source>
</evidence>
<evidence type="ECO:0000256" key="17">
    <source>
        <dbReference type="PIRNR" id="PIRNR000732"/>
    </source>
</evidence>
<keyword evidence="25" id="KW-0670">Pyruvate</keyword>
<dbReference type="InterPro" id="IPR040442">
    <property type="entry name" value="Pyrv_kinase-like_dom_sf"/>
</dbReference>
<keyword evidence="10 17" id="KW-0762">Sugar transport</keyword>
<comment type="similarity">
    <text evidence="5 17">Belongs to the PEP-utilizing enzyme family.</text>
</comment>
<name>A0A0G7ZLY3_9MOLU</name>
<keyword evidence="12 17" id="KW-0598">Phosphotransferase system</keyword>
<dbReference type="Pfam" id="PF00391">
    <property type="entry name" value="PEP-utilizers"/>
    <property type="match status" value="1"/>
</dbReference>
<evidence type="ECO:0000256" key="4">
    <source>
        <dbReference type="ARBA" id="ARBA00004496"/>
    </source>
</evidence>
<evidence type="ECO:0000256" key="20">
    <source>
        <dbReference type="PIRSR" id="PIRSR000732-3"/>
    </source>
</evidence>
<organism evidence="25 26">
    <name type="scientific">Candidatus Hepatoplasma crinochetorum</name>
    <dbReference type="NCBI Taxonomy" id="295596"/>
    <lineage>
        <taxon>Bacteria</taxon>
        <taxon>Bacillati</taxon>
        <taxon>Mycoplasmatota</taxon>
        <taxon>Mollicutes</taxon>
        <taxon>Candidatus Hepatoplasmataceae</taxon>
        <taxon>Candidatus Hepatoplasma</taxon>
    </lineage>
</organism>
<feature type="binding site" evidence="19">
    <location>
        <position position="332"/>
    </location>
    <ligand>
        <name>phosphoenolpyruvate</name>
        <dbReference type="ChEBI" id="CHEBI:58702"/>
    </ligand>
</feature>
<evidence type="ECO:0000256" key="13">
    <source>
        <dbReference type="ARBA" id="ARBA00022723"/>
    </source>
</evidence>
<proteinExistence type="inferred from homology"/>
<feature type="domain" description="PEP-utilising enzyme C-terminal" evidence="23">
    <location>
        <begin position="250"/>
        <end position="540"/>
    </location>
</feature>
<evidence type="ECO:0000256" key="14">
    <source>
        <dbReference type="ARBA" id="ARBA00022777"/>
    </source>
</evidence>
<feature type="coiled-coil region" evidence="21">
    <location>
        <begin position="26"/>
        <end position="67"/>
    </location>
</feature>
<keyword evidence="13 17" id="KW-0479">Metal-binding</keyword>